<keyword evidence="1" id="KW-0233">DNA recombination</keyword>
<gene>
    <name evidence="3" type="ORF">IWT126_02074</name>
</gene>
<feature type="domain" description="Integrase catalytic" evidence="2">
    <location>
        <begin position="179"/>
        <end position="340"/>
    </location>
</feature>
<dbReference type="Gene3D" id="1.10.10.60">
    <property type="entry name" value="Homeodomain-like"/>
    <property type="match status" value="1"/>
</dbReference>
<dbReference type="GO" id="GO:0032196">
    <property type="term" value="P:transposition"/>
    <property type="evidence" value="ECO:0007669"/>
    <property type="project" value="TreeGrafter"/>
</dbReference>
<dbReference type="SUPFAM" id="SSF53098">
    <property type="entry name" value="Ribonuclease H-like"/>
    <property type="match status" value="1"/>
</dbReference>
<dbReference type="PROSITE" id="PS50994">
    <property type="entry name" value="INTEGRASE"/>
    <property type="match status" value="1"/>
</dbReference>
<reference evidence="3 4" key="1">
    <citation type="submission" date="2015-11" db="EMBL/GenBank/DDBJ databases">
        <title>Draft genome sequences of new species of the genus Lactobacillus isolated from orchardgrass silage.</title>
        <authorList>
            <person name="Tohno M."/>
            <person name="Tanizawa Y."/>
            <person name="Arita M."/>
        </authorList>
    </citation>
    <scope>NUCLEOTIDE SEQUENCE [LARGE SCALE GENOMIC DNA]</scope>
    <source>
        <strain evidence="3 4">IWT126</strain>
    </source>
</reference>
<dbReference type="InterPro" id="IPR025246">
    <property type="entry name" value="IS30-like_HTH"/>
</dbReference>
<dbReference type="InterPro" id="IPR036397">
    <property type="entry name" value="RNaseH_sf"/>
</dbReference>
<evidence type="ECO:0000256" key="1">
    <source>
        <dbReference type="ARBA" id="ARBA00023172"/>
    </source>
</evidence>
<dbReference type="AlphaFoldDB" id="A0A1Z5IJT2"/>
<keyword evidence="4" id="KW-1185">Reference proteome</keyword>
<proteinExistence type="predicted"/>
<dbReference type="PANTHER" id="PTHR10948:SF23">
    <property type="entry name" value="TRANSPOSASE INSI FOR INSERTION SEQUENCE ELEMENT IS30A-RELATED"/>
    <property type="match status" value="1"/>
</dbReference>
<sequence>MTQLNTSTAKHYQQLSAEERGQIQSWHEDHYSIRQIAIKLHRDPSTICRELKRGTVRQLNSDYLPYYRYFADTGQAIYEKHRLKCHSYDLLNRCWLFFKMLVKALKRHLRTDSVDSFVHRFHRMHPTLRCPSTPTVYRYIDAGLLSLDNSDLSKKLRRRVKGSHVHHDRLNKKSLGTSIEDRPASIDDRITFGDWEGDLVKGKKVASEPALMTLTERLTRFEIVVKIPNFHASTCLNTLQKVIDHYGANIFNSITFDNGSEFSMLNQVSGSQIYFAHPYSPWECGSNENANGLIREYLPKGVSLRSYDEDYIDKVQTVINNRPRKSLNYLSSQEAFDSLLPC</sequence>
<protein>
    <submittedName>
        <fullName evidence="3">Transposase</fullName>
    </submittedName>
</protein>
<dbReference type="Gene3D" id="3.30.420.10">
    <property type="entry name" value="Ribonuclease H-like superfamily/Ribonuclease H"/>
    <property type="match status" value="1"/>
</dbReference>
<dbReference type="InterPro" id="IPR001584">
    <property type="entry name" value="Integrase_cat-core"/>
</dbReference>
<dbReference type="Pfam" id="PF13936">
    <property type="entry name" value="HTH_38"/>
    <property type="match status" value="1"/>
</dbReference>
<evidence type="ECO:0000313" key="3">
    <source>
        <dbReference type="EMBL" id="GAX02010.1"/>
    </source>
</evidence>
<dbReference type="STRING" id="1302250.GCA_001313225_01912"/>
<dbReference type="RefSeq" id="WP_089137120.1">
    <property type="nucleotide sequence ID" value="NZ_BCMG01000011.1"/>
</dbReference>
<dbReference type="GO" id="GO:0005829">
    <property type="term" value="C:cytosol"/>
    <property type="evidence" value="ECO:0007669"/>
    <property type="project" value="TreeGrafter"/>
</dbReference>
<dbReference type="NCBIfam" id="NF033563">
    <property type="entry name" value="transpos_IS30"/>
    <property type="match status" value="1"/>
</dbReference>
<evidence type="ECO:0000313" key="4">
    <source>
        <dbReference type="Proteomes" id="UP000198402"/>
    </source>
</evidence>
<dbReference type="InterPro" id="IPR051917">
    <property type="entry name" value="Transposase-Integrase"/>
</dbReference>
<dbReference type="GO" id="GO:0006310">
    <property type="term" value="P:DNA recombination"/>
    <property type="evidence" value="ECO:0007669"/>
    <property type="project" value="UniProtKB-KW"/>
</dbReference>
<accession>A0A1Z5IJT2</accession>
<dbReference type="GO" id="GO:0003676">
    <property type="term" value="F:nucleic acid binding"/>
    <property type="evidence" value="ECO:0007669"/>
    <property type="project" value="InterPro"/>
</dbReference>
<organism evidence="3 4">
    <name type="scientific">Secundilactobacillus silagei JCM 19001</name>
    <dbReference type="NCBI Taxonomy" id="1302250"/>
    <lineage>
        <taxon>Bacteria</taxon>
        <taxon>Bacillati</taxon>
        <taxon>Bacillota</taxon>
        <taxon>Bacilli</taxon>
        <taxon>Lactobacillales</taxon>
        <taxon>Lactobacillaceae</taxon>
        <taxon>Secundilactobacillus</taxon>
    </lineage>
</organism>
<dbReference type="GO" id="GO:0015074">
    <property type="term" value="P:DNA integration"/>
    <property type="evidence" value="ECO:0007669"/>
    <property type="project" value="InterPro"/>
</dbReference>
<evidence type="ECO:0000259" key="2">
    <source>
        <dbReference type="PROSITE" id="PS50994"/>
    </source>
</evidence>
<dbReference type="PANTHER" id="PTHR10948">
    <property type="entry name" value="TRANSPOSASE"/>
    <property type="match status" value="1"/>
</dbReference>
<dbReference type="Proteomes" id="UP000198402">
    <property type="component" value="Unassembled WGS sequence"/>
</dbReference>
<name>A0A1Z5IJT2_9LACO</name>
<comment type="caution">
    <text evidence="3">The sequence shown here is derived from an EMBL/GenBank/DDBJ whole genome shotgun (WGS) entry which is preliminary data.</text>
</comment>
<dbReference type="OrthoDB" id="9781678at2"/>
<dbReference type="InterPro" id="IPR012337">
    <property type="entry name" value="RNaseH-like_sf"/>
</dbReference>
<dbReference type="GO" id="GO:0004803">
    <property type="term" value="F:transposase activity"/>
    <property type="evidence" value="ECO:0007669"/>
    <property type="project" value="TreeGrafter"/>
</dbReference>
<dbReference type="InterPro" id="IPR053392">
    <property type="entry name" value="Transposase_IS30-like"/>
</dbReference>
<dbReference type="EMBL" id="BCMG01000011">
    <property type="protein sequence ID" value="GAX02010.1"/>
    <property type="molecule type" value="Genomic_DNA"/>
</dbReference>